<dbReference type="PATRIC" id="fig|1548749.3.peg.1606"/>
<dbReference type="GO" id="GO:0000162">
    <property type="term" value="P:L-tryptophan biosynthetic process"/>
    <property type="evidence" value="ECO:0007669"/>
    <property type="project" value="UniProtKB-UniRule"/>
</dbReference>
<evidence type="ECO:0000256" key="4">
    <source>
        <dbReference type="ARBA" id="ARBA00022793"/>
    </source>
</evidence>
<dbReference type="Gene3D" id="3.20.20.70">
    <property type="entry name" value="Aldolase class I"/>
    <property type="match status" value="1"/>
</dbReference>
<comment type="caution">
    <text evidence="10">The sequence shown here is derived from an EMBL/GenBank/DDBJ whole genome shotgun (WGS) entry which is preliminary data.</text>
</comment>
<evidence type="ECO:0000256" key="3">
    <source>
        <dbReference type="ARBA" id="ARBA00022605"/>
    </source>
</evidence>
<name>A0A137RHH3_9FLAO</name>
<evidence type="ECO:0000256" key="2">
    <source>
        <dbReference type="ARBA" id="ARBA00004696"/>
    </source>
</evidence>
<evidence type="ECO:0000256" key="1">
    <source>
        <dbReference type="ARBA" id="ARBA00001633"/>
    </source>
</evidence>
<sequence>MTILDNITAYKQKEVAAKKEAIPVRLLEKFPLFAKETKSLAEALRISTTGIIAEHKRRSPSKSVINDKVLLPEVVSGYENAGAKGISVLTDSNFFGGSLDDLLVAEKTVSIPILRKEFIIDPYQIYEAKAFGADAILLIAACLSAEELKQFSFLAKSLKLDVLLEVHNLEDLQKSLLPNVDMIGVNNRNLKNFKVNIDISKKLSEEIPADFVKISESGISDVETIKELRTYGFEGFLIGENFMKTENPGETAKQFIQNLR</sequence>
<reference evidence="11" key="1">
    <citation type="submission" date="2014-10" db="EMBL/GenBank/DDBJ databases">
        <title>Genome sequencing of Vitellibacter sp. D-24.</title>
        <authorList>
            <person name="Thevarajoo S."/>
            <person name="Selvaratnam C."/>
            <person name="Goh K.M."/>
            <person name="Chong C.S."/>
        </authorList>
    </citation>
    <scope>NUCLEOTIDE SEQUENCE [LARGE SCALE GENOMIC DNA]</scope>
    <source>
        <strain evidence="11">D-24</strain>
    </source>
</reference>
<comment type="similarity">
    <text evidence="8">Belongs to the TrpC family.</text>
</comment>
<comment type="catalytic activity">
    <reaction evidence="1 8">
        <text>1-(2-carboxyphenylamino)-1-deoxy-D-ribulose 5-phosphate + H(+) = (1S,2R)-1-C-(indol-3-yl)glycerol 3-phosphate + CO2 + H2O</text>
        <dbReference type="Rhea" id="RHEA:23476"/>
        <dbReference type="ChEBI" id="CHEBI:15377"/>
        <dbReference type="ChEBI" id="CHEBI:15378"/>
        <dbReference type="ChEBI" id="CHEBI:16526"/>
        <dbReference type="ChEBI" id="CHEBI:58613"/>
        <dbReference type="ChEBI" id="CHEBI:58866"/>
        <dbReference type="EC" id="4.1.1.48"/>
    </reaction>
</comment>
<dbReference type="SUPFAM" id="SSF51366">
    <property type="entry name" value="Ribulose-phoshate binding barrel"/>
    <property type="match status" value="1"/>
</dbReference>
<organism evidence="10 11">
    <name type="scientific">Aequorivita aquimaris</name>
    <dbReference type="NCBI Taxonomy" id="1548749"/>
    <lineage>
        <taxon>Bacteria</taxon>
        <taxon>Pseudomonadati</taxon>
        <taxon>Bacteroidota</taxon>
        <taxon>Flavobacteriia</taxon>
        <taxon>Flavobacteriales</taxon>
        <taxon>Flavobacteriaceae</taxon>
        <taxon>Aequorivita</taxon>
    </lineage>
</organism>
<evidence type="ECO:0000259" key="9">
    <source>
        <dbReference type="Pfam" id="PF00218"/>
    </source>
</evidence>
<dbReference type="Proteomes" id="UP000070138">
    <property type="component" value="Unassembled WGS sequence"/>
</dbReference>
<reference evidence="10 11" key="2">
    <citation type="journal article" date="2016" name="Int. J. Syst. Evol. Microbiol.">
        <title>Vitellibacter aquimaris sp. nov., a marine bacterium isolated from seawater.</title>
        <authorList>
            <person name="Thevarajoo S."/>
            <person name="Selvaratnam C."/>
            <person name="Goh K.M."/>
            <person name="Hong K.W."/>
            <person name="Chan X.Y."/>
            <person name="Chan K.G."/>
            <person name="Chong C.S."/>
        </authorList>
    </citation>
    <scope>NUCLEOTIDE SEQUENCE [LARGE SCALE GENOMIC DNA]</scope>
    <source>
        <strain evidence="10 11">D-24</strain>
    </source>
</reference>
<dbReference type="InterPro" id="IPR013785">
    <property type="entry name" value="Aldolase_TIM"/>
</dbReference>
<dbReference type="InterPro" id="IPR045186">
    <property type="entry name" value="Indole-3-glycerol_P_synth"/>
</dbReference>
<protein>
    <recommendedName>
        <fullName evidence="8">Indole-3-glycerol phosphate synthase</fullName>
        <shortName evidence="8">IGPS</shortName>
        <ecNumber evidence="8">4.1.1.48</ecNumber>
    </recommendedName>
</protein>
<feature type="domain" description="Indole-3-glycerol phosphate synthase" evidence="9">
    <location>
        <begin position="4"/>
        <end position="254"/>
    </location>
</feature>
<dbReference type="InterPro" id="IPR013798">
    <property type="entry name" value="Indole-3-glycerol_P_synth_dom"/>
</dbReference>
<dbReference type="GO" id="GO:0004640">
    <property type="term" value="F:phosphoribosylanthranilate isomerase activity"/>
    <property type="evidence" value="ECO:0007669"/>
    <property type="project" value="TreeGrafter"/>
</dbReference>
<keyword evidence="6 8" id="KW-0057">Aromatic amino acid biosynthesis</keyword>
<comment type="pathway">
    <text evidence="2 8">Amino-acid biosynthesis; L-tryptophan biosynthesis; L-tryptophan from chorismate: step 4/5.</text>
</comment>
<dbReference type="NCBIfam" id="NF001377">
    <property type="entry name" value="PRK00278.2-4"/>
    <property type="match status" value="1"/>
</dbReference>
<dbReference type="AlphaFoldDB" id="A0A137RHH3"/>
<gene>
    <name evidence="8" type="primary">trpC</name>
    <name evidence="10" type="ORF">LS48_07605</name>
</gene>
<keyword evidence="4 8" id="KW-0210">Decarboxylase</keyword>
<dbReference type="EMBL" id="JRWG01000004">
    <property type="protein sequence ID" value="KXN98947.1"/>
    <property type="molecule type" value="Genomic_DNA"/>
</dbReference>
<dbReference type="UniPathway" id="UPA00035">
    <property type="reaction ID" value="UER00043"/>
</dbReference>
<proteinExistence type="inferred from homology"/>
<dbReference type="EC" id="4.1.1.48" evidence="8"/>
<keyword evidence="11" id="KW-1185">Reference proteome</keyword>
<evidence type="ECO:0000256" key="5">
    <source>
        <dbReference type="ARBA" id="ARBA00022822"/>
    </source>
</evidence>
<dbReference type="RefSeq" id="WP_062621636.1">
    <property type="nucleotide sequence ID" value="NZ_JRWG01000004.1"/>
</dbReference>
<dbReference type="STRING" id="1548749.LS48_07605"/>
<dbReference type="CDD" id="cd00331">
    <property type="entry name" value="IGPS"/>
    <property type="match status" value="1"/>
</dbReference>
<keyword evidence="3 8" id="KW-0028">Amino-acid biosynthesis</keyword>
<keyword evidence="5 8" id="KW-0822">Tryptophan biosynthesis</keyword>
<dbReference type="PANTHER" id="PTHR22854:SF2">
    <property type="entry name" value="INDOLE-3-GLYCEROL-PHOSPHATE SYNTHASE"/>
    <property type="match status" value="1"/>
</dbReference>
<dbReference type="HAMAP" id="MF_00134_B">
    <property type="entry name" value="IGPS_B"/>
    <property type="match status" value="1"/>
</dbReference>
<evidence type="ECO:0000313" key="10">
    <source>
        <dbReference type="EMBL" id="KXN98947.1"/>
    </source>
</evidence>
<keyword evidence="7 8" id="KW-0456">Lyase</keyword>
<evidence type="ECO:0000313" key="11">
    <source>
        <dbReference type="Proteomes" id="UP000070138"/>
    </source>
</evidence>
<dbReference type="PANTHER" id="PTHR22854">
    <property type="entry name" value="TRYPTOPHAN BIOSYNTHESIS PROTEIN"/>
    <property type="match status" value="1"/>
</dbReference>
<dbReference type="FunFam" id="3.20.20.70:FF:000024">
    <property type="entry name" value="Indole-3-glycerol phosphate synthase"/>
    <property type="match status" value="1"/>
</dbReference>
<evidence type="ECO:0000256" key="6">
    <source>
        <dbReference type="ARBA" id="ARBA00023141"/>
    </source>
</evidence>
<dbReference type="InterPro" id="IPR011060">
    <property type="entry name" value="RibuloseP-bd_barrel"/>
</dbReference>
<evidence type="ECO:0000256" key="8">
    <source>
        <dbReference type="HAMAP-Rule" id="MF_00134"/>
    </source>
</evidence>
<accession>A0A137RHH3</accession>
<dbReference type="OrthoDB" id="9804217at2"/>
<dbReference type="Pfam" id="PF00218">
    <property type="entry name" value="IGPS"/>
    <property type="match status" value="1"/>
</dbReference>
<dbReference type="GO" id="GO:0004425">
    <property type="term" value="F:indole-3-glycerol-phosphate synthase activity"/>
    <property type="evidence" value="ECO:0007669"/>
    <property type="project" value="UniProtKB-UniRule"/>
</dbReference>
<evidence type="ECO:0000256" key="7">
    <source>
        <dbReference type="ARBA" id="ARBA00023239"/>
    </source>
</evidence>